<organism evidence="5 6">
    <name type="scientific">Ruficoccus amylovorans</name>
    <dbReference type="NCBI Taxonomy" id="1804625"/>
    <lineage>
        <taxon>Bacteria</taxon>
        <taxon>Pseudomonadati</taxon>
        <taxon>Verrucomicrobiota</taxon>
        <taxon>Opitutia</taxon>
        <taxon>Puniceicoccales</taxon>
        <taxon>Cerasicoccaceae</taxon>
        <taxon>Ruficoccus</taxon>
    </lineage>
</organism>
<dbReference type="CDD" id="cd06267">
    <property type="entry name" value="PBP1_LacI_sugar_binding-like"/>
    <property type="match status" value="1"/>
</dbReference>
<dbReference type="PANTHER" id="PTHR30146">
    <property type="entry name" value="LACI-RELATED TRANSCRIPTIONAL REPRESSOR"/>
    <property type="match status" value="1"/>
</dbReference>
<keyword evidence="1" id="KW-0805">Transcription regulation</keyword>
<name>A0A842HJI6_9BACT</name>
<dbReference type="GO" id="GO:0000976">
    <property type="term" value="F:transcription cis-regulatory region binding"/>
    <property type="evidence" value="ECO:0007669"/>
    <property type="project" value="TreeGrafter"/>
</dbReference>
<dbReference type="SMART" id="SM00354">
    <property type="entry name" value="HTH_LACI"/>
    <property type="match status" value="1"/>
</dbReference>
<feature type="domain" description="HTH lacI-type" evidence="4">
    <location>
        <begin position="2"/>
        <end position="56"/>
    </location>
</feature>
<comment type="caution">
    <text evidence="5">The sequence shown here is derived from an EMBL/GenBank/DDBJ whole genome shotgun (WGS) entry which is preliminary data.</text>
</comment>
<dbReference type="InterPro" id="IPR000843">
    <property type="entry name" value="HTH_LacI"/>
</dbReference>
<evidence type="ECO:0000313" key="6">
    <source>
        <dbReference type="Proteomes" id="UP000546464"/>
    </source>
</evidence>
<dbReference type="SUPFAM" id="SSF53822">
    <property type="entry name" value="Periplasmic binding protein-like I"/>
    <property type="match status" value="1"/>
</dbReference>
<keyword evidence="2 5" id="KW-0238">DNA-binding</keyword>
<dbReference type="Gene3D" id="1.10.260.40">
    <property type="entry name" value="lambda repressor-like DNA-binding domains"/>
    <property type="match status" value="1"/>
</dbReference>
<dbReference type="CDD" id="cd01392">
    <property type="entry name" value="HTH_LacI"/>
    <property type="match status" value="1"/>
</dbReference>
<dbReference type="PROSITE" id="PS50932">
    <property type="entry name" value="HTH_LACI_2"/>
    <property type="match status" value="1"/>
</dbReference>
<protein>
    <submittedName>
        <fullName evidence="5">LacI family DNA-binding transcriptional regulator</fullName>
    </submittedName>
</protein>
<sequence>MVSLNRISEICGVSLGTVSKALSGKPGVGDATRERILSVAREHNYRPNRLVHAIQRGRSMMVGVTCSQFDDEFAGNIVAGMFEALYQDHYDAMVIQWERSVQDGVRALSNLAGRRVDGILMFPPAAYPEGAYLDELRSFPNPIVVVDQTWPGCGYDLVGSQDVEGAFAATEHLIELGHRRIAHLGFLHGSTGRDRLKGFQDAMIRHGVAIHEKWLRDLQSYPSEEPYALTRELLSGPDRPTAIMAFNDEVALQALAAAADLGLSVPGDLSITGFGDLSVVRHVRPQITTVTQDPREIGRRAAKLLIKRIEEKHENQAAPAAMQDRLPARLLVRQSTGPCPTAT</sequence>
<keyword evidence="6" id="KW-1185">Reference proteome</keyword>
<keyword evidence="3" id="KW-0804">Transcription</keyword>
<dbReference type="InterPro" id="IPR046335">
    <property type="entry name" value="LacI/GalR-like_sensor"/>
</dbReference>
<evidence type="ECO:0000256" key="3">
    <source>
        <dbReference type="ARBA" id="ARBA00023163"/>
    </source>
</evidence>
<dbReference type="Proteomes" id="UP000546464">
    <property type="component" value="Unassembled WGS sequence"/>
</dbReference>
<proteinExistence type="predicted"/>
<reference evidence="5 6" key="1">
    <citation type="submission" date="2020-07" db="EMBL/GenBank/DDBJ databases">
        <authorList>
            <person name="Feng X."/>
        </authorList>
    </citation>
    <scope>NUCLEOTIDE SEQUENCE [LARGE SCALE GENOMIC DNA]</scope>
    <source>
        <strain evidence="5 6">JCM31066</strain>
    </source>
</reference>
<dbReference type="EMBL" id="JACHVB010000035">
    <property type="protein sequence ID" value="MBC2595321.1"/>
    <property type="molecule type" value="Genomic_DNA"/>
</dbReference>
<dbReference type="RefSeq" id="WP_185676275.1">
    <property type="nucleotide sequence ID" value="NZ_JACHVB010000035.1"/>
</dbReference>
<dbReference type="Pfam" id="PF00356">
    <property type="entry name" value="LacI"/>
    <property type="match status" value="1"/>
</dbReference>
<dbReference type="InterPro" id="IPR010982">
    <property type="entry name" value="Lambda_DNA-bd_dom_sf"/>
</dbReference>
<evidence type="ECO:0000256" key="1">
    <source>
        <dbReference type="ARBA" id="ARBA00023015"/>
    </source>
</evidence>
<gene>
    <name evidence="5" type="ORF">H5P28_13720</name>
</gene>
<dbReference type="PANTHER" id="PTHR30146:SF109">
    <property type="entry name" value="HTH-TYPE TRANSCRIPTIONAL REGULATOR GALS"/>
    <property type="match status" value="1"/>
</dbReference>
<dbReference type="SUPFAM" id="SSF47413">
    <property type="entry name" value="lambda repressor-like DNA-binding domains"/>
    <property type="match status" value="1"/>
</dbReference>
<dbReference type="Gene3D" id="3.40.50.2300">
    <property type="match status" value="2"/>
</dbReference>
<evidence type="ECO:0000313" key="5">
    <source>
        <dbReference type="EMBL" id="MBC2595321.1"/>
    </source>
</evidence>
<dbReference type="GO" id="GO:0003700">
    <property type="term" value="F:DNA-binding transcription factor activity"/>
    <property type="evidence" value="ECO:0007669"/>
    <property type="project" value="TreeGrafter"/>
</dbReference>
<evidence type="ECO:0000259" key="4">
    <source>
        <dbReference type="PROSITE" id="PS50932"/>
    </source>
</evidence>
<accession>A0A842HJI6</accession>
<dbReference type="InterPro" id="IPR028082">
    <property type="entry name" value="Peripla_BP_I"/>
</dbReference>
<dbReference type="Pfam" id="PF13377">
    <property type="entry name" value="Peripla_BP_3"/>
    <property type="match status" value="1"/>
</dbReference>
<dbReference type="AlphaFoldDB" id="A0A842HJI6"/>
<evidence type="ECO:0000256" key="2">
    <source>
        <dbReference type="ARBA" id="ARBA00023125"/>
    </source>
</evidence>